<proteinExistence type="predicted"/>
<dbReference type="EMBL" id="KL367558">
    <property type="protein sequence ID" value="KFD64257.1"/>
    <property type="molecule type" value="Genomic_DNA"/>
</dbReference>
<accession>A0A085LPL3</accession>
<reference evidence="1 3" key="1">
    <citation type="journal article" date="2014" name="Nat. Genet.">
        <title>Genome and transcriptome of the porcine whipworm Trichuris suis.</title>
        <authorList>
            <person name="Jex A.R."/>
            <person name="Nejsum P."/>
            <person name="Schwarz E.M."/>
            <person name="Hu L."/>
            <person name="Young N.D."/>
            <person name="Hall R.S."/>
            <person name="Korhonen P.K."/>
            <person name="Liao S."/>
            <person name="Thamsborg S."/>
            <person name="Xia J."/>
            <person name="Xu P."/>
            <person name="Wang S."/>
            <person name="Scheerlinck J.P."/>
            <person name="Hofmann A."/>
            <person name="Sternberg P.W."/>
            <person name="Wang J."/>
            <person name="Gasser R.B."/>
        </authorList>
    </citation>
    <scope>NUCLEOTIDE SEQUENCE [LARGE SCALE GENOMIC DNA]</scope>
    <source>
        <strain evidence="2">DCEP-RM93F</strain>
        <strain evidence="1">DCEP-RM93M</strain>
    </source>
</reference>
<name>A0A085LPL3_9BILA</name>
<gene>
    <name evidence="1" type="ORF">M513_12199</name>
    <name evidence="2" type="ORF">M514_12199</name>
</gene>
<evidence type="ECO:0000313" key="1">
    <source>
        <dbReference type="EMBL" id="KFD46909.1"/>
    </source>
</evidence>
<dbReference type="EMBL" id="KL363347">
    <property type="protein sequence ID" value="KFD46909.1"/>
    <property type="molecule type" value="Genomic_DNA"/>
</dbReference>
<organism evidence="1 3">
    <name type="scientific">Trichuris suis</name>
    <name type="common">pig whipworm</name>
    <dbReference type="NCBI Taxonomy" id="68888"/>
    <lineage>
        <taxon>Eukaryota</taxon>
        <taxon>Metazoa</taxon>
        <taxon>Ecdysozoa</taxon>
        <taxon>Nematoda</taxon>
        <taxon>Enoplea</taxon>
        <taxon>Dorylaimia</taxon>
        <taxon>Trichinellida</taxon>
        <taxon>Trichuridae</taxon>
        <taxon>Trichuris</taxon>
    </lineage>
</organism>
<evidence type="ECO:0000313" key="2">
    <source>
        <dbReference type="EMBL" id="KFD64257.1"/>
    </source>
</evidence>
<keyword evidence="3" id="KW-1185">Reference proteome</keyword>
<dbReference type="Proteomes" id="UP000030764">
    <property type="component" value="Unassembled WGS sequence"/>
</dbReference>
<dbReference type="Proteomes" id="UP000030758">
    <property type="component" value="Unassembled WGS sequence"/>
</dbReference>
<protein>
    <submittedName>
        <fullName evidence="1">Uncharacterized protein</fullName>
    </submittedName>
</protein>
<sequence length="114" mass="13200">MRVVSLVNANLKSGRMFTFTKQPLKLQEQIRLFRFVDYLHSPGEQESVEVRSGNTFNWCAREGADRCAKFAICQCRLERARLEAKRRVGGNQPTEQQRNRGCSYSSIRVIVFID</sequence>
<evidence type="ECO:0000313" key="3">
    <source>
        <dbReference type="Proteomes" id="UP000030764"/>
    </source>
</evidence>
<dbReference type="AlphaFoldDB" id="A0A085LPL3"/>